<name>A0A2U3PBB7_9MYCO</name>
<sequence>MDLRAGAHDTIDENSMVGVAAVDPSQAHGQGEFRAGSRRSLLDDAAAPRMIPSQIVTLSCRSTALRFGCPTGTEDTRTRAAAGQVSRSARLDA</sequence>
<protein>
    <submittedName>
        <fullName evidence="2">Mycobacterium numidiamassiliense ORFan</fullName>
    </submittedName>
</protein>
<evidence type="ECO:0000313" key="2">
    <source>
        <dbReference type="EMBL" id="SPM41036.1"/>
    </source>
</evidence>
<dbReference type="STRING" id="1841861.GCA_900157365_01557"/>
<dbReference type="Proteomes" id="UP000240424">
    <property type="component" value="Unassembled WGS sequence"/>
</dbReference>
<proteinExistence type="predicted"/>
<dbReference type="AlphaFoldDB" id="A0A2U3PBB7"/>
<evidence type="ECO:0000256" key="1">
    <source>
        <dbReference type="SAM" id="MobiDB-lite"/>
    </source>
</evidence>
<organism evidence="2 3">
    <name type="scientific">Mycobacterium numidiamassiliense</name>
    <dbReference type="NCBI Taxonomy" id="1841861"/>
    <lineage>
        <taxon>Bacteria</taxon>
        <taxon>Bacillati</taxon>
        <taxon>Actinomycetota</taxon>
        <taxon>Actinomycetes</taxon>
        <taxon>Mycobacteriales</taxon>
        <taxon>Mycobacteriaceae</taxon>
        <taxon>Mycobacterium</taxon>
    </lineage>
</organism>
<gene>
    <name evidence="2" type="ORF">MNAB215_3238</name>
</gene>
<reference evidence="2 3" key="1">
    <citation type="submission" date="2017-01" db="EMBL/GenBank/DDBJ databases">
        <authorList>
            <consortium name="Urmite Genomes"/>
        </authorList>
    </citation>
    <scope>NUCLEOTIDE SEQUENCE [LARGE SCALE GENOMIC DNA]</scope>
    <source>
        <strain evidence="2 3">AB215</strain>
    </source>
</reference>
<feature type="region of interest" description="Disordered" evidence="1">
    <location>
        <begin position="73"/>
        <end position="93"/>
    </location>
</feature>
<accession>A0A2U3PBB7</accession>
<dbReference type="EMBL" id="FUEZ01000004">
    <property type="protein sequence ID" value="SPM41036.1"/>
    <property type="molecule type" value="Genomic_DNA"/>
</dbReference>
<keyword evidence="3" id="KW-1185">Reference proteome</keyword>
<evidence type="ECO:0000313" key="3">
    <source>
        <dbReference type="Proteomes" id="UP000240424"/>
    </source>
</evidence>